<dbReference type="Proteomes" id="UP000059680">
    <property type="component" value="Chromosome 8"/>
</dbReference>
<reference evidence="3" key="1">
    <citation type="journal article" date="2005" name="Nature">
        <title>The map-based sequence of the rice genome.</title>
        <authorList>
            <consortium name="International rice genome sequencing project (IRGSP)"/>
            <person name="Matsumoto T."/>
            <person name="Wu J."/>
            <person name="Kanamori H."/>
            <person name="Katayose Y."/>
            <person name="Fujisawa M."/>
            <person name="Namiki N."/>
            <person name="Mizuno H."/>
            <person name="Yamamoto K."/>
            <person name="Antonio B.A."/>
            <person name="Baba T."/>
            <person name="Sakata K."/>
            <person name="Nagamura Y."/>
            <person name="Aoki H."/>
            <person name="Arikawa K."/>
            <person name="Arita K."/>
            <person name="Bito T."/>
            <person name="Chiden Y."/>
            <person name="Fujitsuka N."/>
            <person name="Fukunaka R."/>
            <person name="Hamada M."/>
            <person name="Harada C."/>
            <person name="Hayashi A."/>
            <person name="Hijishita S."/>
            <person name="Honda M."/>
            <person name="Hosokawa S."/>
            <person name="Ichikawa Y."/>
            <person name="Idonuma A."/>
            <person name="Iijima M."/>
            <person name="Ikeda M."/>
            <person name="Ikeno M."/>
            <person name="Ito K."/>
            <person name="Ito S."/>
            <person name="Ito T."/>
            <person name="Ito Y."/>
            <person name="Ito Y."/>
            <person name="Iwabuchi A."/>
            <person name="Kamiya K."/>
            <person name="Karasawa W."/>
            <person name="Kurita K."/>
            <person name="Katagiri S."/>
            <person name="Kikuta A."/>
            <person name="Kobayashi H."/>
            <person name="Kobayashi N."/>
            <person name="Machita K."/>
            <person name="Maehara T."/>
            <person name="Masukawa M."/>
            <person name="Mizubayashi T."/>
            <person name="Mukai Y."/>
            <person name="Nagasaki H."/>
            <person name="Nagata Y."/>
            <person name="Naito S."/>
            <person name="Nakashima M."/>
            <person name="Nakama Y."/>
            <person name="Nakamichi Y."/>
            <person name="Nakamura M."/>
            <person name="Meguro A."/>
            <person name="Negishi M."/>
            <person name="Ohta I."/>
            <person name="Ohta T."/>
            <person name="Okamoto M."/>
            <person name="Ono N."/>
            <person name="Saji S."/>
            <person name="Sakaguchi M."/>
            <person name="Sakai K."/>
            <person name="Shibata M."/>
            <person name="Shimokawa T."/>
            <person name="Song J."/>
            <person name="Takazaki Y."/>
            <person name="Terasawa K."/>
            <person name="Tsugane M."/>
            <person name="Tsuji K."/>
            <person name="Ueda S."/>
            <person name="Waki K."/>
            <person name="Yamagata H."/>
            <person name="Yamamoto M."/>
            <person name="Yamamoto S."/>
            <person name="Yamane H."/>
            <person name="Yoshiki S."/>
            <person name="Yoshihara R."/>
            <person name="Yukawa K."/>
            <person name="Zhong H."/>
            <person name="Yano M."/>
            <person name="Yuan Q."/>
            <person name="Ouyang S."/>
            <person name="Liu J."/>
            <person name="Jones K.M."/>
            <person name="Gansberger K."/>
            <person name="Moffat K."/>
            <person name="Hill J."/>
            <person name="Bera J."/>
            <person name="Fadrosh D."/>
            <person name="Jin S."/>
            <person name="Johri S."/>
            <person name="Kim M."/>
            <person name="Overton L."/>
            <person name="Reardon M."/>
            <person name="Tsitrin T."/>
            <person name="Vuong H."/>
            <person name="Weaver B."/>
            <person name="Ciecko A."/>
            <person name="Tallon L."/>
            <person name="Jackson J."/>
            <person name="Pai G."/>
            <person name="Aken S.V."/>
            <person name="Utterback T."/>
            <person name="Reidmuller S."/>
            <person name="Feldblyum T."/>
            <person name="Hsiao J."/>
            <person name="Zismann V."/>
            <person name="Iobst S."/>
            <person name="de Vazeille A.R."/>
            <person name="Buell C.R."/>
            <person name="Ying K."/>
            <person name="Li Y."/>
            <person name="Lu T."/>
            <person name="Huang Y."/>
            <person name="Zhao Q."/>
            <person name="Feng Q."/>
            <person name="Zhang L."/>
            <person name="Zhu J."/>
            <person name="Weng Q."/>
            <person name="Mu J."/>
            <person name="Lu Y."/>
            <person name="Fan D."/>
            <person name="Liu Y."/>
            <person name="Guan J."/>
            <person name="Zhang Y."/>
            <person name="Yu S."/>
            <person name="Liu X."/>
            <person name="Zhang Y."/>
            <person name="Hong G."/>
            <person name="Han B."/>
            <person name="Choisne N."/>
            <person name="Demange N."/>
            <person name="Orjeda G."/>
            <person name="Samain S."/>
            <person name="Cattolico L."/>
            <person name="Pelletier E."/>
            <person name="Couloux A."/>
            <person name="Segurens B."/>
            <person name="Wincker P."/>
            <person name="D'Hont A."/>
            <person name="Scarpelli C."/>
            <person name="Weissenbach J."/>
            <person name="Salanoubat M."/>
            <person name="Quetier F."/>
            <person name="Yu Y."/>
            <person name="Kim H.R."/>
            <person name="Rambo T."/>
            <person name="Currie J."/>
            <person name="Collura K."/>
            <person name="Luo M."/>
            <person name="Yang T."/>
            <person name="Ammiraju J.S.S."/>
            <person name="Engler F."/>
            <person name="Soderlund C."/>
            <person name="Wing R.A."/>
            <person name="Palmer L.E."/>
            <person name="de la Bastide M."/>
            <person name="Spiegel L."/>
            <person name="Nascimento L."/>
            <person name="Zutavern T."/>
            <person name="O'Shaughnessy A."/>
            <person name="Dike S."/>
            <person name="Dedhia N."/>
            <person name="Preston R."/>
            <person name="Balija V."/>
            <person name="McCombie W.R."/>
            <person name="Chow T."/>
            <person name="Chen H."/>
            <person name="Chung M."/>
            <person name="Chen C."/>
            <person name="Shaw J."/>
            <person name="Wu H."/>
            <person name="Hsiao K."/>
            <person name="Chao Y."/>
            <person name="Chu M."/>
            <person name="Cheng C."/>
            <person name="Hour A."/>
            <person name="Lee P."/>
            <person name="Lin S."/>
            <person name="Lin Y."/>
            <person name="Liou J."/>
            <person name="Liu S."/>
            <person name="Hsing Y."/>
            <person name="Raghuvanshi S."/>
            <person name="Mohanty A."/>
            <person name="Bharti A.K."/>
            <person name="Gaur A."/>
            <person name="Gupta V."/>
            <person name="Kumar D."/>
            <person name="Ravi V."/>
            <person name="Vij S."/>
            <person name="Kapur A."/>
            <person name="Khurana P."/>
            <person name="Khurana P."/>
            <person name="Khurana J.P."/>
            <person name="Tyagi A.K."/>
            <person name="Gaikwad K."/>
            <person name="Singh A."/>
            <person name="Dalal V."/>
            <person name="Srivastava S."/>
            <person name="Dixit A."/>
            <person name="Pal A.K."/>
            <person name="Ghazi I.A."/>
            <person name="Yadav M."/>
            <person name="Pandit A."/>
            <person name="Bhargava A."/>
            <person name="Sureshbabu K."/>
            <person name="Batra K."/>
            <person name="Sharma T.R."/>
            <person name="Mohapatra T."/>
            <person name="Singh N.K."/>
            <person name="Messing J."/>
            <person name="Nelson A.B."/>
            <person name="Fuks G."/>
            <person name="Kavchok S."/>
            <person name="Keizer G."/>
            <person name="Linton E."/>
            <person name="Llaca V."/>
            <person name="Song R."/>
            <person name="Tanyolac B."/>
            <person name="Young S."/>
            <person name="Ho-Il K."/>
            <person name="Hahn J.H."/>
            <person name="Sangsakoo G."/>
            <person name="Vanavichit A."/>
            <person name="de Mattos Luiz.A.T."/>
            <person name="Zimmer P.D."/>
            <person name="Malone G."/>
            <person name="Dellagostin O."/>
            <person name="de Oliveira A.C."/>
            <person name="Bevan M."/>
            <person name="Bancroft I."/>
            <person name="Minx P."/>
            <person name="Cordum H."/>
            <person name="Wilson R."/>
            <person name="Cheng Z."/>
            <person name="Jin W."/>
            <person name="Jiang J."/>
            <person name="Leong S.A."/>
            <person name="Iwama H."/>
            <person name="Gojobori T."/>
            <person name="Itoh T."/>
            <person name="Niimura Y."/>
            <person name="Fujii Y."/>
            <person name="Habara T."/>
            <person name="Sakai H."/>
            <person name="Sato Y."/>
            <person name="Wilson G."/>
            <person name="Kumar K."/>
            <person name="McCouch S."/>
            <person name="Juretic N."/>
            <person name="Hoen D."/>
            <person name="Wright S."/>
            <person name="Bruskiewich R."/>
            <person name="Bureau T."/>
            <person name="Miyao A."/>
            <person name="Hirochika H."/>
            <person name="Nishikawa T."/>
            <person name="Kadowaki K."/>
            <person name="Sugiura M."/>
            <person name="Burr B."/>
            <person name="Sasaki T."/>
        </authorList>
    </citation>
    <scope>NUCLEOTIDE SEQUENCE [LARGE SCALE GENOMIC DNA]</scope>
    <source>
        <strain evidence="3">cv. Nipponbare</strain>
    </source>
</reference>
<keyword evidence="3" id="KW-1185">Reference proteome</keyword>
<evidence type="ECO:0000256" key="1">
    <source>
        <dbReference type="SAM" id="MobiDB-lite"/>
    </source>
</evidence>
<dbReference type="AlphaFoldDB" id="A0A0P0XG57"/>
<name>A0A0P0XG57_ORYSJ</name>
<evidence type="ECO:0000313" key="2">
    <source>
        <dbReference type="EMBL" id="BAT05579.1"/>
    </source>
</evidence>
<sequence>ALERRELDPIAAGAAAGGGGAVDEALAGGVHAEVELVQLAVAGLVAVALHERLGADAALDGALDLGQRVVAAVGRHAAVAQRGEHGQPRPEAERRLEVAVLVAERRRGAGAVLLPLVRPEPDAVVARARQRRPLRAHAPQQVAHLNHKGRTRCQGRSSAGSCRRRGWARGRGCRSRPPACRSAGSSSSASCRSTTRATAAPGRRSRSPARRRPPPRAAAQARPAPLPSPPPPW</sequence>
<feature type="compositionally biased region" description="Basic residues" evidence="1">
    <location>
        <begin position="162"/>
        <end position="174"/>
    </location>
</feature>
<proteinExistence type="predicted"/>
<dbReference type="InParanoid" id="A0A0P0XG57"/>
<reference evidence="2 3" key="2">
    <citation type="journal article" date="2013" name="Plant Cell Physiol.">
        <title>Rice Annotation Project Database (RAP-DB): an integrative and interactive database for rice genomics.</title>
        <authorList>
            <person name="Sakai H."/>
            <person name="Lee S.S."/>
            <person name="Tanaka T."/>
            <person name="Numa H."/>
            <person name="Kim J."/>
            <person name="Kawahara Y."/>
            <person name="Wakimoto H."/>
            <person name="Yang C.C."/>
            <person name="Iwamoto M."/>
            <person name="Abe T."/>
            <person name="Yamada Y."/>
            <person name="Muto A."/>
            <person name="Inokuchi H."/>
            <person name="Ikemura T."/>
            <person name="Matsumoto T."/>
            <person name="Sasaki T."/>
            <person name="Itoh T."/>
        </authorList>
    </citation>
    <scope>NUCLEOTIDE SEQUENCE [LARGE SCALE GENOMIC DNA]</scope>
    <source>
        <strain evidence="3">cv. Nipponbare</strain>
    </source>
</reference>
<feature type="non-terminal residue" evidence="2">
    <location>
        <position position="233"/>
    </location>
</feature>
<evidence type="ECO:0000313" key="3">
    <source>
        <dbReference type="Proteomes" id="UP000059680"/>
    </source>
</evidence>
<dbReference type="Gramene" id="Os08t0434150-00">
    <property type="protein sequence ID" value="Os08t0434150-00"/>
    <property type="gene ID" value="Os08g0434150"/>
</dbReference>
<reference evidence="2 3" key="3">
    <citation type="journal article" date="2013" name="Rice">
        <title>Improvement of the Oryza sativa Nipponbare reference genome using next generation sequence and optical map data.</title>
        <authorList>
            <person name="Kawahara Y."/>
            <person name="de la Bastide M."/>
            <person name="Hamilton J.P."/>
            <person name="Kanamori H."/>
            <person name="McCombie W.R."/>
            <person name="Ouyang S."/>
            <person name="Schwartz D.C."/>
            <person name="Tanaka T."/>
            <person name="Wu J."/>
            <person name="Zhou S."/>
            <person name="Childs K.L."/>
            <person name="Davidson R.M."/>
            <person name="Lin H."/>
            <person name="Quesada-Ocampo L."/>
            <person name="Vaillancourt B."/>
            <person name="Sakai H."/>
            <person name="Lee S.S."/>
            <person name="Kim J."/>
            <person name="Numa H."/>
            <person name="Itoh T."/>
            <person name="Buell C.R."/>
            <person name="Matsumoto T."/>
        </authorList>
    </citation>
    <scope>NUCLEOTIDE SEQUENCE [LARGE SCALE GENOMIC DNA]</scope>
    <source>
        <strain evidence="3">cv. Nipponbare</strain>
    </source>
</reference>
<dbReference type="EMBL" id="AP014964">
    <property type="protein sequence ID" value="BAT05579.1"/>
    <property type="molecule type" value="Genomic_DNA"/>
</dbReference>
<feature type="compositionally biased region" description="Basic residues" evidence="1">
    <location>
        <begin position="203"/>
        <end position="214"/>
    </location>
</feature>
<feature type="compositionally biased region" description="Pro residues" evidence="1">
    <location>
        <begin position="224"/>
        <end position="233"/>
    </location>
</feature>
<feature type="region of interest" description="Disordered" evidence="1">
    <location>
        <begin position="146"/>
        <end position="233"/>
    </location>
</feature>
<organism evidence="2 3">
    <name type="scientific">Oryza sativa subsp. japonica</name>
    <name type="common">Rice</name>
    <dbReference type="NCBI Taxonomy" id="39947"/>
    <lineage>
        <taxon>Eukaryota</taxon>
        <taxon>Viridiplantae</taxon>
        <taxon>Streptophyta</taxon>
        <taxon>Embryophyta</taxon>
        <taxon>Tracheophyta</taxon>
        <taxon>Spermatophyta</taxon>
        <taxon>Magnoliopsida</taxon>
        <taxon>Liliopsida</taxon>
        <taxon>Poales</taxon>
        <taxon>Poaceae</taxon>
        <taxon>BOP clade</taxon>
        <taxon>Oryzoideae</taxon>
        <taxon>Oryzeae</taxon>
        <taxon>Oryzinae</taxon>
        <taxon>Oryza</taxon>
        <taxon>Oryza sativa</taxon>
    </lineage>
</organism>
<dbReference type="PaxDb" id="39947-A0A0P0XG57"/>
<feature type="compositionally biased region" description="Low complexity" evidence="1">
    <location>
        <begin position="175"/>
        <end position="202"/>
    </location>
</feature>
<accession>A0A0P0XG57</accession>
<feature type="non-terminal residue" evidence="2">
    <location>
        <position position="1"/>
    </location>
</feature>
<dbReference type="STRING" id="39947.A0A0P0XG57"/>
<gene>
    <name evidence="2" type="ordered locus">Os08g0434150</name>
    <name evidence="2" type="ORF">OSNPB_080434150</name>
</gene>
<protein>
    <submittedName>
        <fullName evidence="2">Os08g0434150 protein</fullName>
    </submittedName>
</protein>